<evidence type="ECO:0000313" key="1">
    <source>
        <dbReference type="EMBL" id="KAL3391651.1"/>
    </source>
</evidence>
<sequence length="103" mass="12096">MGCASLEDRRRYFVGLQVYRAVSLRRPHCISEMFQRWDTGMAPRTRSSSLPQLTVPDSSSEVRRRSFSIMGARLWNDLPLAVRNTESLPQFRRRLRTYLTSCR</sequence>
<organism evidence="1 2">
    <name type="scientific">Trichogramma kaykai</name>
    <dbReference type="NCBI Taxonomy" id="54128"/>
    <lineage>
        <taxon>Eukaryota</taxon>
        <taxon>Metazoa</taxon>
        <taxon>Ecdysozoa</taxon>
        <taxon>Arthropoda</taxon>
        <taxon>Hexapoda</taxon>
        <taxon>Insecta</taxon>
        <taxon>Pterygota</taxon>
        <taxon>Neoptera</taxon>
        <taxon>Endopterygota</taxon>
        <taxon>Hymenoptera</taxon>
        <taxon>Apocrita</taxon>
        <taxon>Proctotrupomorpha</taxon>
        <taxon>Chalcidoidea</taxon>
        <taxon>Trichogrammatidae</taxon>
        <taxon>Trichogramma</taxon>
    </lineage>
</organism>
<evidence type="ECO:0000313" key="2">
    <source>
        <dbReference type="Proteomes" id="UP001627154"/>
    </source>
</evidence>
<gene>
    <name evidence="1" type="ORF">TKK_013581</name>
</gene>
<name>A0ABD2WF48_9HYME</name>
<keyword evidence="2" id="KW-1185">Reference proteome</keyword>
<dbReference type="EMBL" id="JBJJXI010000108">
    <property type="protein sequence ID" value="KAL3391651.1"/>
    <property type="molecule type" value="Genomic_DNA"/>
</dbReference>
<dbReference type="Proteomes" id="UP001627154">
    <property type="component" value="Unassembled WGS sequence"/>
</dbReference>
<accession>A0ABD2WF48</accession>
<comment type="caution">
    <text evidence="1">The sequence shown here is derived from an EMBL/GenBank/DDBJ whole genome shotgun (WGS) entry which is preliminary data.</text>
</comment>
<dbReference type="AlphaFoldDB" id="A0ABD2WF48"/>
<protein>
    <submittedName>
        <fullName evidence="1">Uncharacterized protein</fullName>
    </submittedName>
</protein>
<reference evidence="1 2" key="1">
    <citation type="journal article" date="2024" name="bioRxiv">
        <title>A reference genome for Trichogramma kaykai: A tiny desert-dwelling parasitoid wasp with competing sex-ratio distorters.</title>
        <authorList>
            <person name="Culotta J."/>
            <person name="Lindsey A.R."/>
        </authorList>
    </citation>
    <scope>NUCLEOTIDE SEQUENCE [LARGE SCALE GENOMIC DNA]</scope>
    <source>
        <strain evidence="1 2">KSX58</strain>
    </source>
</reference>
<proteinExistence type="predicted"/>